<organism evidence="2 3">
    <name type="scientific">Thelephora terrestris</name>
    <dbReference type="NCBI Taxonomy" id="56493"/>
    <lineage>
        <taxon>Eukaryota</taxon>
        <taxon>Fungi</taxon>
        <taxon>Dikarya</taxon>
        <taxon>Basidiomycota</taxon>
        <taxon>Agaricomycotina</taxon>
        <taxon>Agaricomycetes</taxon>
        <taxon>Thelephorales</taxon>
        <taxon>Thelephoraceae</taxon>
        <taxon>Thelephora</taxon>
    </lineage>
</organism>
<comment type="caution">
    <text evidence="2">The sequence shown here is derived from an EMBL/GenBank/DDBJ whole genome shotgun (WGS) entry which is preliminary data.</text>
</comment>
<reference evidence="2" key="2">
    <citation type="submission" date="2020-11" db="EMBL/GenBank/DDBJ databases">
        <authorList>
            <consortium name="DOE Joint Genome Institute"/>
            <person name="Kuo A."/>
            <person name="Miyauchi S."/>
            <person name="Kiss E."/>
            <person name="Drula E."/>
            <person name="Kohler A."/>
            <person name="Sanchez-Garcia M."/>
            <person name="Andreopoulos B."/>
            <person name="Barry K.W."/>
            <person name="Bonito G."/>
            <person name="Buee M."/>
            <person name="Carver A."/>
            <person name="Chen C."/>
            <person name="Cichocki N."/>
            <person name="Clum A."/>
            <person name="Culley D."/>
            <person name="Crous P.W."/>
            <person name="Fauchery L."/>
            <person name="Girlanda M."/>
            <person name="Hayes R."/>
            <person name="Keri Z."/>
            <person name="Labutti K."/>
            <person name="Lipzen A."/>
            <person name="Lombard V."/>
            <person name="Magnuson J."/>
            <person name="Maillard F."/>
            <person name="Morin E."/>
            <person name="Murat C."/>
            <person name="Nolan M."/>
            <person name="Ohm R."/>
            <person name="Pangilinan J."/>
            <person name="Pereira M."/>
            <person name="Perotto S."/>
            <person name="Peter M."/>
            <person name="Riley R."/>
            <person name="Sitrit Y."/>
            <person name="Stielow B."/>
            <person name="Szollosi G."/>
            <person name="Zifcakova L."/>
            <person name="Stursova M."/>
            <person name="Spatafora J.W."/>
            <person name="Tedersoo L."/>
            <person name="Vaario L.-M."/>
            <person name="Yamada A."/>
            <person name="Yan M."/>
            <person name="Wang P."/>
            <person name="Xu J."/>
            <person name="Bruns T."/>
            <person name="Baldrian P."/>
            <person name="Vilgalys R."/>
            <person name="Henrissat B."/>
            <person name="Grigoriev I.V."/>
            <person name="Hibbett D."/>
            <person name="Nagy L.G."/>
            <person name="Martin F.M."/>
        </authorList>
    </citation>
    <scope>NUCLEOTIDE SEQUENCE</scope>
    <source>
        <strain evidence="2">UH-Tt-Lm1</strain>
    </source>
</reference>
<accession>A0A9P6HKN9</accession>
<protein>
    <submittedName>
        <fullName evidence="2">Uncharacterized protein</fullName>
    </submittedName>
</protein>
<evidence type="ECO:0000313" key="2">
    <source>
        <dbReference type="EMBL" id="KAF9789244.1"/>
    </source>
</evidence>
<dbReference type="AlphaFoldDB" id="A0A9P6HKN9"/>
<gene>
    <name evidence="2" type="ORF">BJ322DRAFT_1105110</name>
</gene>
<evidence type="ECO:0000256" key="1">
    <source>
        <dbReference type="SAM" id="MobiDB-lite"/>
    </source>
</evidence>
<keyword evidence="3" id="KW-1185">Reference proteome</keyword>
<reference evidence="2" key="1">
    <citation type="journal article" date="2020" name="Nat. Commun.">
        <title>Large-scale genome sequencing of mycorrhizal fungi provides insights into the early evolution of symbiotic traits.</title>
        <authorList>
            <person name="Miyauchi S."/>
            <person name="Kiss E."/>
            <person name="Kuo A."/>
            <person name="Drula E."/>
            <person name="Kohler A."/>
            <person name="Sanchez-Garcia M."/>
            <person name="Morin E."/>
            <person name="Andreopoulos B."/>
            <person name="Barry K.W."/>
            <person name="Bonito G."/>
            <person name="Buee M."/>
            <person name="Carver A."/>
            <person name="Chen C."/>
            <person name="Cichocki N."/>
            <person name="Clum A."/>
            <person name="Culley D."/>
            <person name="Crous P.W."/>
            <person name="Fauchery L."/>
            <person name="Girlanda M."/>
            <person name="Hayes R.D."/>
            <person name="Keri Z."/>
            <person name="LaButti K."/>
            <person name="Lipzen A."/>
            <person name="Lombard V."/>
            <person name="Magnuson J."/>
            <person name="Maillard F."/>
            <person name="Murat C."/>
            <person name="Nolan M."/>
            <person name="Ohm R.A."/>
            <person name="Pangilinan J."/>
            <person name="Pereira M.F."/>
            <person name="Perotto S."/>
            <person name="Peter M."/>
            <person name="Pfister S."/>
            <person name="Riley R."/>
            <person name="Sitrit Y."/>
            <person name="Stielow J.B."/>
            <person name="Szollosi G."/>
            <person name="Zifcakova L."/>
            <person name="Stursova M."/>
            <person name="Spatafora J.W."/>
            <person name="Tedersoo L."/>
            <person name="Vaario L.M."/>
            <person name="Yamada A."/>
            <person name="Yan M."/>
            <person name="Wang P."/>
            <person name="Xu J."/>
            <person name="Bruns T."/>
            <person name="Baldrian P."/>
            <person name="Vilgalys R."/>
            <person name="Dunand C."/>
            <person name="Henrissat B."/>
            <person name="Grigoriev I.V."/>
            <person name="Hibbett D."/>
            <person name="Nagy L.G."/>
            <person name="Martin F.M."/>
        </authorList>
    </citation>
    <scope>NUCLEOTIDE SEQUENCE</scope>
    <source>
        <strain evidence="2">UH-Tt-Lm1</strain>
    </source>
</reference>
<name>A0A9P6HKN9_9AGAM</name>
<feature type="compositionally biased region" description="Polar residues" evidence="1">
    <location>
        <begin position="162"/>
        <end position="180"/>
    </location>
</feature>
<sequence length="643" mass="72831">MATLLLASPSKETRGQDLKRTLLHILHGLQAVEDALETFSLAYSPHDILLSDPEHKGILADFDAHVGDTACHMRAQMIWEVYQHYQEPESRTWIDEALIALAQVKADTVTLMVALHKKNGYMRALGFGSRVSYRQVLDRVGWSSFVDMFDKRPGGSCRGHQRSQSWSSEISTPMPSTPAESESDRTISDFKMDYPNSEFIQPSSSRHRRSPSRASSISSEYSTIHDLLLPRGLSPGWSLRKPPSTPQSPSPHTTGSHTYRSITSECSWDITNHLTMIRFLSLCRLLSVGKRAKVQAGFPNASIRARTDPEFIYAQTLKVIQKYYESAEQEVPWSKLVTWEDLARKTYLTREEEAVQVWLSSLTADWSVKLAGETMLTASMRSYIQSSTLISPRQITCVASHASIVPIRAEWLVRGTPILMLIRRFCSKGYHSTFYRVTPNPAAWQARPPFKNLCAVSMGKASWFDIVPVSTEETQSASWATTPHFTLISNSHEGTNGEFYDRIAEDGYGELGNPWPHEADHCEEYDAYLPKVLESNFASMVMKFFGQHDQYPFELSSETEGCSDEDGHKYVAQKMADAGFGGRALEQYWKSCEQSVESGTGEHPWLYTFEHAYLELPFVVGRHVQDLVEKRIKPVPIGYRWWL</sequence>
<dbReference type="EMBL" id="WIUZ02000003">
    <property type="protein sequence ID" value="KAF9789244.1"/>
    <property type="molecule type" value="Genomic_DNA"/>
</dbReference>
<feature type="region of interest" description="Disordered" evidence="1">
    <location>
        <begin position="153"/>
        <end position="185"/>
    </location>
</feature>
<feature type="region of interest" description="Disordered" evidence="1">
    <location>
        <begin position="236"/>
        <end position="259"/>
    </location>
</feature>
<dbReference type="Proteomes" id="UP000736335">
    <property type="component" value="Unassembled WGS sequence"/>
</dbReference>
<evidence type="ECO:0000313" key="3">
    <source>
        <dbReference type="Proteomes" id="UP000736335"/>
    </source>
</evidence>
<dbReference type="OrthoDB" id="2107640at2759"/>
<feature type="region of interest" description="Disordered" evidence="1">
    <location>
        <begin position="198"/>
        <end position="218"/>
    </location>
</feature>
<proteinExistence type="predicted"/>